<protein>
    <submittedName>
        <fullName evidence="2">Uncharacterized protein</fullName>
    </submittedName>
</protein>
<evidence type="ECO:0000256" key="1">
    <source>
        <dbReference type="SAM" id="Phobius"/>
    </source>
</evidence>
<dbReference type="AlphaFoldDB" id="A0A7K1GP45"/>
<name>A0A7K1GP45_9FLAO</name>
<organism evidence="2 3">
    <name type="scientific">Myroides pelagicus</name>
    <dbReference type="NCBI Taxonomy" id="270914"/>
    <lineage>
        <taxon>Bacteria</taxon>
        <taxon>Pseudomonadati</taxon>
        <taxon>Bacteroidota</taxon>
        <taxon>Flavobacteriia</taxon>
        <taxon>Flavobacteriales</taxon>
        <taxon>Flavobacteriaceae</taxon>
        <taxon>Myroides</taxon>
    </lineage>
</organism>
<reference evidence="2 3" key="1">
    <citation type="journal article" date="2006" name="Int. J. Syst. Evol. Microbiol.">
        <title>Myroides pelagicus sp. nov., isolated from seawater in Thailand.</title>
        <authorList>
            <person name="Yoon J."/>
            <person name="Maneerat S."/>
            <person name="Kawai F."/>
            <person name="Yokota A."/>
        </authorList>
    </citation>
    <scope>NUCLEOTIDE SEQUENCE [LARGE SCALE GENOMIC DNA]</scope>
    <source>
        <strain evidence="2 3">SM1T</strain>
    </source>
</reference>
<comment type="caution">
    <text evidence="2">The sequence shown here is derived from an EMBL/GenBank/DDBJ whole genome shotgun (WGS) entry which is preliminary data.</text>
</comment>
<keyword evidence="3" id="KW-1185">Reference proteome</keyword>
<keyword evidence="1" id="KW-0812">Transmembrane</keyword>
<gene>
    <name evidence="2" type="ORF">GJV77_11955</name>
</gene>
<sequence length="116" mass="12832">MKLINIEVDSIHSSNSIEHTLVNLIRIGQAKIIRLVEKKHKIVPKNYYRKFWSVLGMSTFGLPLGVVVGVVIMENIGMLAIGLPLGMIIGHAVGSIMDKKAFKEGRQLNIDLKNGL</sequence>
<keyword evidence="1" id="KW-0472">Membrane</keyword>
<keyword evidence="1" id="KW-1133">Transmembrane helix</keyword>
<dbReference type="EMBL" id="WMJY01000032">
    <property type="protein sequence ID" value="MTH30611.1"/>
    <property type="molecule type" value="Genomic_DNA"/>
</dbReference>
<feature type="transmembrane region" description="Helical" evidence="1">
    <location>
        <begin position="51"/>
        <end position="72"/>
    </location>
</feature>
<evidence type="ECO:0000313" key="2">
    <source>
        <dbReference type="EMBL" id="MTH30611.1"/>
    </source>
</evidence>
<dbReference type="Proteomes" id="UP000488936">
    <property type="component" value="Unassembled WGS sequence"/>
</dbReference>
<feature type="transmembrane region" description="Helical" evidence="1">
    <location>
        <begin position="78"/>
        <end position="97"/>
    </location>
</feature>
<proteinExistence type="predicted"/>
<accession>A0A7K1GP45</accession>
<evidence type="ECO:0000313" key="3">
    <source>
        <dbReference type="Proteomes" id="UP000488936"/>
    </source>
</evidence>